<name>A0A1V6RSU7_9EURO</name>
<evidence type="ECO:0000313" key="7">
    <source>
        <dbReference type="Proteomes" id="UP000191518"/>
    </source>
</evidence>
<feature type="region of interest" description="Disordered" evidence="5">
    <location>
        <begin position="376"/>
        <end position="425"/>
    </location>
</feature>
<feature type="compositionally biased region" description="Basic and acidic residues" evidence="5">
    <location>
        <begin position="269"/>
        <end position="295"/>
    </location>
</feature>
<dbReference type="PANTHER" id="PTHR13408">
    <property type="entry name" value="DNA-DIRECTED RNA POLYMERASE III"/>
    <property type="match status" value="1"/>
</dbReference>
<organism evidence="6 7">
    <name type="scientific">Penicillium vulpinum</name>
    <dbReference type="NCBI Taxonomy" id="29845"/>
    <lineage>
        <taxon>Eukaryota</taxon>
        <taxon>Fungi</taxon>
        <taxon>Dikarya</taxon>
        <taxon>Ascomycota</taxon>
        <taxon>Pezizomycotina</taxon>
        <taxon>Eurotiomycetes</taxon>
        <taxon>Eurotiomycetidae</taxon>
        <taxon>Eurotiales</taxon>
        <taxon>Aspergillaceae</taxon>
        <taxon>Penicillium</taxon>
    </lineage>
</organism>
<dbReference type="STRING" id="29845.A0A1V6RSU7"/>
<sequence>MPPKAAARGSARGGAASRGARTDTTTPTPAGGGTAQNAPAATGAPGPASRASVQRLQSLNKRTPSGSIAPSSRPPSALGGEPPKPVLKHKPKAVGRRSKQERDEIERLEQERYKERLKEAAAIQRGRGGTARRAGFRGRGGPMAMGMSGFGGRGGKRGRGGHGGGGGGGGYGGGSGGAGSGYNRSGLTGGNRGRAYDSSDDEENELRVSIDHINLDSDDEDWDTPKDFKGKQPSRSSGERGLRPVRVERHEHEERVISVNMESSTSRTADLRKKAEKEKSAKDVGRTPTKVKPEPQDDDTTMADAIPHADDDDFLPEHNVRVRSAQSMSPTKRSTTELRSTQPSPEPEIIDPRSLLNTKEEIDEYDRHMEDLAIIRDLLIPKESKKTTSEAETTEGAAEDASTTVEGQEGDKENEDKTEEEEEDNPLHGQMFLMQFPPMTPSLRVAGSVQNQPEATAAAAAPQNEIKREAGDDVEIVDSTHKPTESKESSVIMAGQPWSLPTGRVGKLNVHKSGRVTLDWGGISMELDRGAPVGFVQEAVILSKVPPEPEEDTPKHVWSMGQLSGKFTVTPNWDEIL</sequence>
<feature type="compositionally biased region" description="Basic residues" evidence="5">
    <location>
        <begin position="86"/>
        <end position="97"/>
    </location>
</feature>
<dbReference type="InterPro" id="IPR007811">
    <property type="entry name" value="RPC4"/>
</dbReference>
<reference evidence="7" key="1">
    <citation type="journal article" date="2017" name="Nat. Microbiol.">
        <title>Global analysis of biosynthetic gene clusters reveals vast potential of secondary metabolite production in Penicillium species.</title>
        <authorList>
            <person name="Nielsen J.C."/>
            <person name="Grijseels S."/>
            <person name="Prigent S."/>
            <person name="Ji B."/>
            <person name="Dainat J."/>
            <person name="Nielsen K.F."/>
            <person name="Frisvad J.C."/>
            <person name="Workman M."/>
            <person name="Nielsen J."/>
        </authorList>
    </citation>
    <scope>NUCLEOTIDE SEQUENCE [LARGE SCALE GENOMIC DNA]</scope>
    <source>
        <strain evidence="7">IBT 29486</strain>
    </source>
</reference>
<feature type="compositionally biased region" description="Polar residues" evidence="5">
    <location>
        <begin position="324"/>
        <end position="343"/>
    </location>
</feature>
<dbReference type="EMBL" id="MDYP01000029">
    <property type="protein sequence ID" value="OQE04852.1"/>
    <property type="molecule type" value="Genomic_DNA"/>
</dbReference>
<dbReference type="GO" id="GO:0003677">
    <property type="term" value="F:DNA binding"/>
    <property type="evidence" value="ECO:0007669"/>
    <property type="project" value="InterPro"/>
</dbReference>
<dbReference type="PANTHER" id="PTHR13408:SF0">
    <property type="entry name" value="DNA-DIRECTED RNA POLYMERASE III SUBUNIT RPC4"/>
    <property type="match status" value="1"/>
</dbReference>
<dbReference type="OrthoDB" id="5836119at2759"/>
<evidence type="ECO:0000256" key="1">
    <source>
        <dbReference type="ARBA" id="ARBA00004123"/>
    </source>
</evidence>
<feature type="compositionally biased region" description="Low complexity" evidence="5">
    <location>
        <begin position="390"/>
        <end position="404"/>
    </location>
</feature>
<dbReference type="Pfam" id="PF05132">
    <property type="entry name" value="RNA_pol_Rpc4"/>
    <property type="match status" value="1"/>
</dbReference>
<feature type="compositionally biased region" description="Polar residues" evidence="5">
    <location>
        <begin position="51"/>
        <end position="70"/>
    </location>
</feature>
<dbReference type="Proteomes" id="UP000191518">
    <property type="component" value="Unassembled WGS sequence"/>
</dbReference>
<protein>
    <submittedName>
        <fullName evidence="6">Uncharacterized protein</fullName>
    </submittedName>
</protein>
<feature type="compositionally biased region" description="Basic and acidic residues" evidence="5">
    <location>
        <begin position="98"/>
        <end position="119"/>
    </location>
</feature>
<gene>
    <name evidence="6" type="ORF">PENVUL_c029G08660</name>
</gene>
<keyword evidence="4" id="KW-0539">Nucleus</keyword>
<keyword evidence="2" id="KW-0240">DNA-directed RNA polymerase</keyword>
<evidence type="ECO:0000256" key="3">
    <source>
        <dbReference type="ARBA" id="ARBA00023163"/>
    </source>
</evidence>
<evidence type="ECO:0000256" key="5">
    <source>
        <dbReference type="SAM" id="MobiDB-lite"/>
    </source>
</evidence>
<feature type="region of interest" description="Disordered" evidence="5">
    <location>
        <begin position="1"/>
        <end position="357"/>
    </location>
</feature>
<feature type="compositionally biased region" description="Gly residues" evidence="5">
    <location>
        <begin position="161"/>
        <end position="180"/>
    </location>
</feature>
<proteinExistence type="predicted"/>
<comment type="caution">
    <text evidence="6">The sequence shown here is derived from an EMBL/GenBank/DDBJ whole genome shotgun (WGS) entry which is preliminary data.</text>
</comment>
<feature type="compositionally biased region" description="Low complexity" evidence="5">
    <location>
        <begin position="1"/>
        <end position="48"/>
    </location>
</feature>
<feature type="compositionally biased region" description="Basic and acidic residues" evidence="5">
    <location>
        <begin position="237"/>
        <end position="256"/>
    </location>
</feature>
<comment type="subcellular location">
    <subcellularLocation>
        <location evidence="1">Nucleus</location>
    </subcellularLocation>
</comment>
<dbReference type="AlphaFoldDB" id="A0A1V6RSU7"/>
<keyword evidence="3" id="KW-0804">Transcription</keyword>
<feature type="compositionally biased region" description="Basic and acidic residues" evidence="5">
    <location>
        <begin position="376"/>
        <end position="389"/>
    </location>
</feature>
<evidence type="ECO:0000256" key="4">
    <source>
        <dbReference type="ARBA" id="ARBA00023242"/>
    </source>
</evidence>
<evidence type="ECO:0000256" key="2">
    <source>
        <dbReference type="ARBA" id="ARBA00022478"/>
    </source>
</evidence>
<feature type="compositionally biased region" description="Basic and acidic residues" evidence="5">
    <location>
        <begin position="205"/>
        <end position="215"/>
    </location>
</feature>
<accession>A0A1V6RSU7</accession>
<keyword evidence="7" id="KW-1185">Reference proteome</keyword>
<feature type="compositionally biased region" description="Gly residues" evidence="5">
    <location>
        <begin position="137"/>
        <end position="153"/>
    </location>
</feature>
<evidence type="ECO:0000313" key="6">
    <source>
        <dbReference type="EMBL" id="OQE04852.1"/>
    </source>
</evidence>
<dbReference type="GO" id="GO:0005666">
    <property type="term" value="C:RNA polymerase III complex"/>
    <property type="evidence" value="ECO:0007669"/>
    <property type="project" value="InterPro"/>
</dbReference>
<dbReference type="GO" id="GO:0042797">
    <property type="term" value="P:tRNA transcription by RNA polymerase III"/>
    <property type="evidence" value="ECO:0007669"/>
    <property type="project" value="TreeGrafter"/>
</dbReference>